<keyword evidence="2" id="KW-1185">Reference proteome</keyword>
<dbReference type="InterPro" id="IPR006652">
    <property type="entry name" value="Kelch_1"/>
</dbReference>
<dbReference type="SUPFAM" id="SSF117281">
    <property type="entry name" value="Kelch motif"/>
    <property type="match status" value="1"/>
</dbReference>
<dbReference type="InterPro" id="IPR015915">
    <property type="entry name" value="Kelch-typ_b-propeller"/>
</dbReference>
<reference evidence="1" key="1">
    <citation type="submission" date="2023-10" db="EMBL/GenBank/DDBJ databases">
        <authorList>
            <person name="Chen Y."/>
            <person name="Shah S."/>
            <person name="Dougan E. K."/>
            <person name="Thang M."/>
            <person name="Chan C."/>
        </authorList>
    </citation>
    <scope>NUCLEOTIDE SEQUENCE [LARGE SCALE GENOMIC DNA]</scope>
</reference>
<gene>
    <name evidence="1" type="ORF">PCOR1329_LOCUS22941</name>
</gene>
<dbReference type="SMART" id="SM00612">
    <property type="entry name" value="Kelch"/>
    <property type="match status" value="2"/>
</dbReference>
<comment type="caution">
    <text evidence="1">The sequence shown here is derived from an EMBL/GenBank/DDBJ whole genome shotgun (WGS) entry which is preliminary data.</text>
</comment>
<proteinExistence type="predicted"/>
<dbReference type="Gene3D" id="2.120.10.80">
    <property type="entry name" value="Kelch-type beta propeller"/>
    <property type="match status" value="1"/>
</dbReference>
<name>A0ABN9RS63_9DINO</name>
<dbReference type="Proteomes" id="UP001189429">
    <property type="component" value="Unassembled WGS sequence"/>
</dbReference>
<dbReference type="EMBL" id="CAUYUJ010007721">
    <property type="protein sequence ID" value="CAK0821773.1"/>
    <property type="molecule type" value="Genomic_DNA"/>
</dbReference>
<accession>A0ABN9RS63</accession>
<organism evidence="1 2">
    <name type="scientific">Prorocentrum cordatum</name>
    <dbReference type="NCBI Taxonomy" id="2364126"/>
    <lineage>
        <taxon>Eukaryota</taxon>
        <taxon>Sar</taxon>
        <taxon>Alveolata</taxon>
        <taxon>Dinophyceae</taxon>
        <taxon>Prorocentrales</taxon>
        <taxon>Prorocentraceae</taxon>
        <taxon>Prorocentrum</taxon>
    </lineage>
</organism>
<feature type="non-terminal residue" evidence="1">
    <location>
        <position position="1"/>
    </location>
</feature>
<evidence type="ECO:0000313" key="2">
    <source>
        <dbReference type="Proteomes" id="UP001189429"/>
    </source>
</evidence>
<evidence type="ECO:0000313" key="1">
    <source>
        <dbReference type="EMBL" id="CAK0821773.1"/>
    </source>
</evidence>
<sequence>AAGAIHVIGGLGTNGLAVTVVDRLDPISGQWQEPLQLPAPRAGCAVGAAGDLLYVAAGFGDDRLRVAQLADLDLGTGTWFQMPALPFSRRLCSGAVVWR</sequence>
<protein>
    <submittedName>
        <fullName evidence="1">Uncharacterized protein</fullName>
    </submittedName>
</protein>